<evidence type="ECO:0000313" key="15">
    <source>
        <dbReference type="Proteomes" id="UP000001449"/>
    </source>
</evidence>
<dbReference type="SUPFAM" id="SSF56112">
    <property type="entry name" value="Protein kinase-like (PK-like)"/>
    <property type="match status" value="1"/>
</dbReference>
<organism evidence="14 15">
    <name type="scientific">Thalassiosira pseudonana</name>
    <name type="common">Marine diatom</name>
    <name type="synonym">Cyclotella nana</name>
    <dbReference type="NCBI Taxonomy" id="35128"/>
    <lineage>
        <taxon>Eukaryota</taxon>
        <taxon>Sar</taxon>
        <taxon>Stramenopiles</taxon>
        <taxon>Ochrophyta</taxon>
        <taxon>Bacillariophyta</taxon>
        <taxon>Coscinodiscophyceae</taxon>
        <taxon>Thalassiosirophycidae</taxon>
        <taxon>Thalassiosirales</taxon>
        <taxon>Thalassiosiraceae</taxon>
        <taxon>Thalassiosira</taxon>
    </lineage>
</organism>
<dbReference type="PaxDb" id="35128-Thaps9710"/>
<name>B8CC27_THAPS</name>
<dbReference type="Gene3D" id="1.10.510.10">
    <property type="entry name" value="Transferase(Phosphotransferase) domain 1"/>
    <property type="match status" value="1"/>
</dbReference>
<dbReference type="InterPro" id="IPR050117">
    <property type="entry name" value="MAPK"/>
</dbReference>
<evidence type="ECO:0000256" key="10">
    <source>
        <dbReference type="RuleBase" id="RU000304"/>
    </source>
</evidence>
<dbReference type="GO" id="GO:0005634">
    <property type="term" value="C:nucleus"/>
    <property type="evidence" value="ECO:0000318"/>
    <property type="project" value="GO_Central"/>
</dbReference>
<reference evidence="14 15" key="1">
    <citation type="journal article" date="2004" name="Science">
        <title>The genome of the diatom Thalassiosira pseudonana: ecology, evolution, and metabolism.</title>
        <authorList>
            <person name="Armbrust E.V."/>
            <person name="Berges J.A."/>
            <person name="Bowler C."/>
            <person name="Green B.R."/>
            <person name="Martinez D."/>
            <person name="Putnam N.H."/>
            <person name="Zhou S."/>
            <person name="Allen A.E."/>
            <person name="Apt K.E."/>
            <person name="Bechner M."/>
            <person name="Brzezinski M.A."/>
            <person name="Chaal B.K."/>
            <person name="Chiovitti A."/>
            <person name="Davis A.K."/>
            <person name="Demarest M.S."/>
            <person name="Detter J.C."/>
            <person name="Glavina T."/>
            <person name="Goodstein D."/>
            <person name="Hadi M.Z."/>
            <person name="Hellsten U."/>
            <person name="Hildebrand M."/>
            <person name="Jenkins B.D."/>
            <person name="Jurka J."/>
            <person name="Kapitonov V.V."/>
            <person name="Kroger N."/>
            <person name="Lau W.W."/>
            <person name="Lane T.W."/>
            <person name="Larimer F.W."/>
            <person name="Lippmeier J.C."/>
            <person name="Lucas S."/>
            <person name="Medina M."/>
            <person name="Montsant A."/>
            <person name="Obornik M."/>
            <person name="Parker M.S."/>
            <person name="Palenik B."/>
            <person name="Pazour G.J."/>
            <person name="Richardson P.M."/>
            <person name="Rynearson T.A."/>
            <person name="Saito M.A."/>
            <person name="Schwartz D.C."/>
            <person name="Thamatrakoln K."/>
            <person name="Valentin K."/>
            <person name="Vardi A."/>
            <person name="Wilkerson F.P."/>
            <person name="Rokhsar D.S."/>
        </authorList>
    </citation>
    <scope>NUCLEOTIDE SEQUENCE [LARGE SCALE GENOMIC DNA]</scope>
    <source>
        <strain evidence="14 15">CCMP1335</strain>
    </source>
</reference>
<evidence type="ECO:0000256" key="12">
    <source>
        <dbReference type="SAM" id="MobiDB-lite"/>
    </source>
</evidence>
<dbReference type="GO" id="GO:0005737">
    <property type="term" value="C:cytoplasm"/>
    <property type="evidence" value="ECO:0000318"/>
    <property type="project" value="GO_Central"/>
</dbReference>
<dbReference type="RefSeq" id="XP_002293876.1">
    <property type="nucleotide sequence ID" value="XM_002293840.1"/>
</dbReference>
<evidence type="ECO:0000256" key="1">
    <source>
        <dbReference type="ARBA" id="ARBA00012411"/>
    </source>
</evidence>
<evidence type="ECO:0000256" key="4">
    <source>
        <dbReference type="ARBA" id="ARBA00022741"/>
    </source>
</evidence>
<protein>
    <recommendedName>
        <fullName evidence="1 11">Mitogen-activated protein kinase</fullName>
        <ecNumber evidence="1 11">2.7.11.24</ecNumber>
    </recommendedName>
</protein>
<evidence type="ECO:0000256" key="9">
    <source>
        <dbReference type="PROSITE-ProRule" id="PRU10141"/>
    </source>
</evidence>
<dbReference type="Gene3D" id="3.30.200.20">
    <property type="entry name" value="Phosphorylase Kinase, domain 1"/>
    <property type="match status" value="1"/>
</dbReference>
<dbReference type="SMR" id="B8CC27"/>
<dbReference type="HOGENOM" id="CLU_000288_181_1_1"/>
<dbReference type="InterPro" id="IPR008271">
    <property type="entry name" value="Ser/Thr_kinase_AS"/>
</dbReference>
<evidence type="ECO:0000313" key="14">
    <source>
        <dbReference type="EMBL" id="EED88885.1"/>
    </source>
</evidence>
<feature type="region of interest" description="Disordered" evidence="12">
    <location>
        <begin position="394"/>
        <end position="434"/>
    </location>
</feature>
<dbReference type="KEGG" id="tps:THAPSDRAFT_9710"/>
<proteinExistence type="inferred from homology"/>
<dbReference type="GO" id="GO:0004707">
    <property type="term" value="F:MAP kinase activity"/>
    <property type="evidence" value="ECO:0007669"/>
    <property type="project" value="UniProtKB-EC"/>
</dbReference>
<keyword evidence="15" id="KW-1185">Reference proteome</keyword>
<dbReference type="GO" id="GO:0106310">
    <property type="term" value="F:protein serine kinase activity"/>
    <property type="evidence" value="ECO:0007669"/>
    <property type="project" value="RHEA"/>
</dbReference>
<comment type="similarity">
    <text evidence="11">Belongs to the protein kinase superfamily. Ser/Thr protein kinase family. MAP kinase subfamily.</text>
</comment>
<dbReference type="GO" id="GO:0004674">
    <property type="term" value="F:protein serine/threonine kinase activity"/>
    <property type="evidence" value="ECO:0000318"/>
    <property type="project" value="GO_Central"/>
</dbReference>
<dbReference type="FunFam" id="1.10.510.10:FF:000238">
    <property type="entry name" value="Mitogen-activated protein kinase"/>
    <property type="match status" value="1"/>
</dbReference>
<comment type="catalytic activity">
    <reaction evidence="8">
        <text>L-seryl-[protein] + ATP = O-phospho-L-seryl-[protein] + ADP + H(+)</text>
        <dbReference type="Rhea" id="RHEA:17989"/>
        <dbReference type="Rhea" id="RHEA-COMP:9863"/>
        <dbReference type="Rhea" id="RHEA-COMP:11604"/>
        <dbReference type="ChEBI" id="CHEBI:15378"/>
        <dbReference type="ChEBI" id="CHEBI:29999"/>
        <dbReference type="ChEBI" id="CHEBI:30616"/>
        <dbReference type="ChEBI" id="CHEBI:83421"/>
        <dbReference type="ChEBI" id="CHEBI:456216"/>
        <dbReference type="EC" id="2.7.11.24"/>
    </reaction>
</comment>
<dbReference type="AlphaFoldDB" id="B8CC27"/>
<dbReference type="STRING" id="35128.B8CC27"/>
<feature type="binding site" evidence="9">
    <location>
        <position position="42"/>
    </location>
    <ligand>
        <name>ATP</name>
        <dbReference type="ChEBI" id="CHEBI:30616"/>
    </ligand>
</feature>
<dbReference type="GeneID" id="7450832"/>
<reference evidence="14 15" key="2">
    <citation type="journal article" date="2008" name="Nature">
        <title>The Phaeodactylum genome reveals the evolutionary history of diatom genomes.</title>
        <authorList>
            <person name="Bowler C."/>
            <person name="Allen A.E."/>
            <person name="Badger J.H."/>
            <person name="Grimwood J."/>
            <person name="Jabbari K."/>
            <person name="Kuo A."/>
            <person name="Maheswari U."/>
            <person name="Martens C."/>
            <person name="Maumus F."/>
            <person name="Otillar R.P."/>
            <person name="Rayko E."/>
            <person name="Salamov A."/>
            <person name="Vandepoele K."/>
            <person name="Beszteri B."/>
            <person name="Gruber A."/>
            <person name="Heijde M."/>
            <person name="Katinka M."/>
            <person name="Mock T."/>
            <person name="Valentin K."/>
            <person name="Verret F."/>
            <person name="Berges J.A."/>
            <person name="Brownlee C."/>
            <person name="Cadoret J.P."/>
            <person name="Chiovitti A."/>
            <person name="Choi C.J."/>
            <person name="Coesel S."/>
            <person name="De Martino A."/>
            <person name="Detter J.C."/>
            <person name="Durkin C."/>
            <person name="Falciatore A."/>
            <person name="Fournet J."/>
            <person name="Haruta M."/>
            <person name="Huysman M.J."/>
            <person name="Jenkins B.D."/>
            <person name="Jiroutova K."/>
            <person name="Jorgensen R.E."/>
            <person name="Joubert Y."/>
            <person name="Kaplan A."/>
            <person name="Kroger N."/>
            <person name="Kroth P.G."/>
            <person name="La Roche J."/>
            <person name="Lindquist E."/>
            <person name="Lommer M."/>
            <person name="Martin-Jezequel V."/>
            <person name="Lopez P.J."/>
            <person name="Lucas S."/>
            <person name="Mangogna M."/>
            <person name="McGinnis K."/>
            <person name="Medlin L.K."/>
            <person name="Montsant A."/>
            <person name="Oudot-Le Secq M.P."/>
            <person name="Napoli C."/>
            <person name="Obornik M."/>
            <person name="Parker M.S."/>
            <person name="Petit J.L."/>
            <person name="Porcel B.M."/>
            <person name="Poulsen N."/>
            <person name="Robison M."/>
            <person name="Rychlewski L."/>
            <person name="Rynearson T.A."/>
            <person name="Schmutz J."/>
            <person name="Shapiro H."/>
            <person name="Siaut M."/>
            <person name="Stanley M."/>
            <person name="Sussman M.R."/>
            <person name="Taylor A.R."/>
            <person name="Vardi A."/>
            <person name="von Dassow P."/>
            <person name="Vyverman W."/>
            <person name="Willis A."/>
            <person name="Wyrwicz L.S."/>
            <person name="Rokhsar D.S."/>
            <person name="Weissenbach J."/>
            <person name="Armbrust E.V."/>
            <person name="Green B.R."/>
            <person name="Van de Peer Y."/>
            <person name="Grigoriev I.V."/>
        </authorList>
    </citation>
    <scope>NUCLEOTIDE SEQUENCE [LARGE SCALE GENOMIC DNA]</scope>
    <source>
        <strain evidence="14 15">CCMP1335</strain>
    </source>
</reference>
<dbReference type="InterPro" id="IPR017441">
    <property type="entry name" value="Protein_kinase_ATP_BS"/>
</dbReference>
<evidence type="ECO:0000256" key="2">
    <source>
        <dbReference type="ARBA" id="ARBA00022527"/>
    </source>
</evidence>
<dbReference type="InterPro" id="IPR000719">
    <property type="entry name" value="Prot_kinase_dom"/>
</dbReference>
<dbReference type="PROSITE" id="PS00107">
    <property type="entry name" value="PROTEIN_KINASE_ATP"/>
    <property type="match status" value="1"/>
</dbReference>
<sequence length="434" mass="49290">MADVVDPHVLRHCDVGKKLGQGAYGIVWKAINRTSGATVALKKCFEAFRCNTDAQRTYREVMYLRALSDHENIVKIESVINADNDRDLYIVFADYMETDLNQVIRARILEEIHIRFIVYQLLKALKYIHTAKILHRDIKPSNLLIDASCRVKVCDFGLCRSIADDDEQPSESLLMTDYVATRWYRSPEVLMGSKKYTEGLDLWSVGCILGEMFRSRPLLSGTSTMNQLEKIFELTGNPTAKDVKSWQSSFATTILDNVQAKSQVKLGELCPELPKGAKHLMKSLIKLDPNKRGTAESALEHEYLADFHDPESEPSFPRGPIKVSRRKYLSRIHELFMAYQRTPSFDHCFLLKLGINDKTKLSADQYRLQIYASIVKEKRGEVLLKGKIVKQKEAKRSSTIKDTTPPSSTPEVPSSLYHRRSDTTDTVASTVSYA</sequence>
<gene>
    <name evidence="14" type="primary">mapk</name>
    <name evidence="14" type="ORF">THAPSDRAFT_9710</name>
</gene>
<feature type="domain" description="Protein kinase" evidence="13">
    <location>
        <begin position="13"/>
        <end position="304"/>
    </location>
</feature>
<dbReference type="Proteomes" id="UP000001449">
    <property type="component" value="Chromosome 14"/>
</dbReference>
<dbReference type="InParanoid" id="B8CC27"/>
<dbReference type="CDD" id="cd07852">
    <property type="entry name" value="STKc_MAPK15-like"/>
    <property type="match status" value="1"/>
</dbReference>
<keyword evidence="6 9" id="KW-0067">ATP-binding</keyword>
<comment type="cofactor">
    <cofactor evidence="11">
        <name>Mg(2+)</name>
        <dbReference type="ChEBI" id="CHEBI:18420"/>
    </cofactor>
</comment>
<evidence type="ECO:0000256" key="5">
    <source>
        <dbReference type="ARBA" id="ARBA00022777"/>
    </source>
</evidence>
<dbReference type="EMBL" id="CM000649">
    <property type="protein sequence ID" value="EED88885.1"/>
    <property type="molecule type" value="Genomic_DNA"/>
</dbReference>
<dbReference type="SMART" id="SM00220">
    <property type="entry name" value="S_TKc"/>
    <property type="match status" value="1"/>
</dbReference>
<keyword evidence="4 9" id="KW-0547">Nucleotide-binding</keyword>
<dbReference type="eggNOG" id="KOG0660">
    <property type="taxonomic scope" value="Eukaryota"/>
</dbReference>
<dbReference type="FunFam" id="3.30.200.20:FF:000166">
    <property type="entry name" value="Mitogen-activated protein kinase"/>
    <property type="match status" value="1"/>
</dbReference>
<accession>B8CC27</accession>
<dbReference type="Pfam" id="PF00069">
    <property type="entry name" value="Pkinase"/>
    <property type="match status" value="1"/>
</dbReference>
<dbReference type="GO" id="GO:0035556">
    <property type="term" value="P:intracellular signal transduction"/>
    <property type="evidence" value="ECO:0000318"/>
    <property type="project" value="GO_Central"/>
</dbReference>
<keyword evidence="2 10" id="KW-0723">Serine/threonine-protein kinase</keyword>
<keyword evidence="3 11" id="KW-0808">Transferase</keyword>
<evidence type="ECO:0000256" key="3">
    <source>
        <dbReference type="ARBA" id="ARBA00022679"/>
    </source>
</evidence>
<evidence type="ECO:0000256" key="11">
    <source>
        <dbReference type="RuleBase" id="RU361165"/>
    </source>
</evidence>
<dbReference type="PROSITE" id="PS50011">
    <property type="entry name" value="PROTEIN_KINASE_DOM"/>
    <property type="match status" value="1"/>
</dbReference>
<dbReference type="EC" id="2.7.11.24" evidence="1 11"/>
<dbReference type="PROSITE" id="PS01351">
    <property type="entry name" value="MAPK"/>
    <property type="match status" value="1"/>
</dbReference>
<dbReference type="InterPro" id="IPR003527">
    <property type="entry name" value="MAP_kinase_CS"/>
</dbReference>
<dbReference type="PROSITE" id="PS00108">
    <property type="entry name" value="PROTEIN_KINASE_ST"/>
    <property type="match status" value="1"/>
</dbReference>
<evidence type="ECO:0000256" key="7">
    <source>
        <dbReference type="ARBA" id="ARBA00047592"/>
    </source>
</evidence>
<comment type="catalytic activity">
    <reaction evidence="7 11">
        <text>L-threonyl-[protein] + ATP = O-phospho-L-threonyl-[protein] + ADP + H(+)</text>
        <dbReference type="Rhea" id="RHEA:46608"/>
        <dbReference type="Rhea" id="RHEA-COMP:11060"/>
        <dbReference type="Rhea" id="RHEA-COMP:11605"/>
        <dbReference type="ChEBI" id="CHEBI:15378"/>
        <dbReference type="ChEBI" id="CHEBI:30013"/>
        <dbReference type="ChEBI" id="CHEBI:30616"/>
        <dbReference type="ChEBI" id="CHEBI:61977"/>
        <dbReference type="ChEBI" id="CHEBI:456216"/>
        <dbReference type="EC" id="2.7.11.24"/>
    </reaction>
</comment>
<dbReference type="InterPro" id="IPR011009">
    <property type="entry name" value="Kinase-like_dom_sf"/>
</dbReference>
<feature type="compositionally biased region" description="Low complexity" evidence="12">
    <location>
        <begin position="403"/>
        <end position="415"/>
    </location>
</feature>
<dbReference type="PANTHER" id="PTHR24055">
    <property type="entry name" value="MITOGEN-ACTIVATED PROTEIN KINASE"/>
    <property type="match status" value="1"/>
</dbReference>
<evidence type="ECO:0000259" key="13">
    <source>
        <dbReference type="PROSITE" id="PS50011"/>
    </source>
</evidence>
<feature type="compositionally biased region" description="Low complexity" evidence="12">
    <location>
        <begin position="424"/>
        <end position="434"/>
    </location>
</feature>
<keyword evidence="5 11" id="KW-0418">Kinase</keyword>
<keyword evidence="11" id="KW-0460">Magnesium</keyword>
<dbReference type="GO" id="GO:0005524">
    <property type="term" value="F:ATP binding"/>
    <property type="evidence" value="ECO:0007669"/>
    <property type="project" value="UniProtKB-UniRule"/>
</dbReference>
<evidence type="ECO:0000256" key="8">
    <source>
        <dbReference type="ARBA" id="ARBA00048312"/>
    </source>
</evidence>
<evidence type="ECO:0000256" key="6">
    <source>
        <dbReference type="ARBA" id="ARBA00022840"/>
    </source>
</evidence>
<comment type="activity regulation">
    <text evidence="11">Activated by threonine and tyrosine phosphorylation.</text>
</comment>
<dbReference type="OMA" id="FTANEYR"/>